<keyword evidence="4 8" id="KW-0067">ATP-binding</keyword>
<dbReference type="CDD" id="cd03293">
    <property type="entry name" value="ABC_NrtD_SsuB_transporters"/>
    <property type="match status" value="1"/>
</dbReference>
<accession>A0A7Y9JNT3</accession>
<sequence>MSSVILKAKGLSKSFRMTTGDHHVLKDVDLQIERGSFTSIIGPSGCGKSSLLMCLSGLSKPTSGVVEIDGREVTSPPEEATYLFQQYSKSVFPWRTVRENAEFGMEVSGVPRKTRRERSANILDRVGLAKFADRYPSELSGGMQQRLAIARALVCEPQVLLMDEPFSAVDALTRAQLQDLVLDIWEEAGLTIIFVTHDVEEAVYLSDRVISLGRDAAGIQLDVEVDLARPRNQISTRESAEFMSYRHELLDLVLSDHHPDGSA</sequence>
<dbReference type="PROSITE" id="PS50893">
    <property type="entry name" value="ABC_TRANSPORTER_2"/>
    <property type="match status" value="1"/>
</dbReference>
<dbReference type="AlphaFoldDB" id="A0A7Y9JNT3"/>
<dbReference type="SMART" id="SM00382">
    <property type="entry name" value="AAA"/>
    <property type="match status" value="1"/>
</dbReference>
<dbReference type="InterPro" id="IPR027417">
    <property type="entry name" value="P-loop_NTPase"/>
</dbReference>
<gene>
    <name evidence="8" type="ORF">BKA02_001933</name>
</gene>
<dbReference type="Pfam" id="PF00005">
    <property type="entry name" value="ABC_tran"/>
    <property type="match status" value="1"/>
</dbReference>
<organism evidence="8 9">
    <name type="scientific">Microbacterium pseudoresistens</name>
    <dbReference type="NCBI Taxonomy" id="640634"/>
    <lineage>
        <taxon>Bacteria</taxon>
        <taxon>Bacillati</taxon>
        <taxon>Actinomycetota</taxon>
        <taxon>Actinomycetes</taxon>
        <taxon>Micrococcales</taxon>
        <taxon>Microbacteriaceae</taxon>
        <taxon>Microbacterium</taxon>
    </lineage>
</organism>
<keyword evidence="5" id="KW-1278">Translocase</keyword>
<evidence type="ECO:0000256" key="1">
    <source>
        <dbReference type="ARBA" id="ARBA00022448"/>
    </source>
</evidence>
<evidence type="ECO:0000256" key="3">
    <source>
        <dbReference type="ARBA" id="ARBA00022741"/>
    </source>
</evidence>
<dbReference type="PANTHER" id="PTHR42788">
    <property type="entry name" value="TAURINE IMPORT ATP-BINDING PROTEIN-RELATED"/>
    <property type="match status" value="1"/>
</dbReference>
<keyword evidence="9" id="KW-1185">Reference proteome</keyword>
<keyword evidence="6" id="KW-0472">Membrane</keyword>
<reference evidence="8 9" key="1">
    <citation type="submission" date="2020-07" db="EMBL/GenBank/DDBJ databases">
        <title>Sequencing the genomes of 1000 actinobacteria strains.</title>
        <authorList>
            <person name="Klenk H.-P."/>
        </authorList>
    </citation>
    <scope>NUCLEOTIDE SEQUENCE [LARGE SCALE GENOMIC DNA]</scope>
    <source>
        <strain evidence="8 9">DSM 22185</strain>
    </source>
</reference>
<dbReference type="GO" id="GO:0005524">
    <property type="term" value="F:ATP binding"/>
    <property type="evidence" value="ECO:0007669"/>
    <property type="project" value="UniProtKB-KW"/>
</dbReference>
<dbReference type="PANTHER" id="PTHR42788:SF17">
    <property type="entry name" value="ALIPHATIC SULFONATES IMPORT ATP-BINDING PROTEIN SSUB"/>
    <property type="match status" value="1"/>
</dbReference>
<dbReference type="PROSITE" id="PS00211">
    <property type="entry name" value="ABC_TRANSPORTER_1"/>
    <property type="match status" value="1"/>
</dbReference>
<comment type="caution">
    <text evidence="8">The sequence shown here is derived from an EMBL/GenBank/DDBJ whole genome shotgun (WGS) entry which is preliminary data.</text>
</comment>
<evidence type="ECO:0000313" key="8">
    <source>
        <dbReference type="EMBL" id="NYD54878.1"/>
    </source>
</evidence>
<evidence type="ECO:0000256" key="5">
    <source>
        <dbReference type="ARBA" id="ARBA00022967"/>
    </source>
</evidence>
<dbReference type="EMBL" id="JACCBH010000001">
    <property type="protein sequence ID" value="NYD54878.1"/>
    <property type="molecule type" value="Genomic_DNA"/>
</dbReference>
<dbReference type="InterPro" id="IPR003439">
    <property type="entry name" value="ABC_transporter-like_ATP-bd"/>
</dbReference>
<evidence type="ECO:0000259" key="7">
    <source>
        <dbReference type="PROSITE" id="PS50893"/>
    </source>
</evidence>
<evidence type="ECO:0000256" key="4">
    <source>
        <dbReference type="ARBA" id="ARBA00022840"/>
    </source>
</evidence>
<evidence type="ECO:0000313" key="9">
    <source>
        <dbReference type="Proteomes" id="UP000552045"/>
    </source>
</evidence>
<dbReference type="Proteomes" id="UP000552045">
    <property type="component" value="Unassembled WGS sequence"/>
</dbReference>
<dbReference type="InterPro" id="IPR003593">
    <property type="entry name" value="AAA+_ATPase"/>
</dbReference>
<dbReference type="RefSeq" id="WP_179433559.1">
    <property type="nucleotide sequence ID" value="NZ_JACCBH010000001.1"/>
</dbReference>
<dbReference type="Gene3D" id="3.40.50.300">
    <property type="entry name" value="P-loop containing nucleotide triphosphate hydrolases"/>
    <property type="match status" value="1"/>
</dbReference>
<evidence type="ECO:0000256" key="2">
    <source>
        <dbReference type="ARBA" id="ARBA00022475"/>
    </source>
</evidence>
<keyword evidence="1" id="KW-0813">Transport</keyword>
<dbReference type="GO" id="GO:0016887">
    <property type="term" value="F:ATP hydrolysis activity"/>
    <property type="evidence" value="ECO:0007669"/>
    <property type="project" value="InterPro"/>
</dbReference>
<keyword evidence="3" id="KW-0547">Nucleotide-binding</keyword>
<protein>
    <submittedName>
        <fullName evidence="8">NitT/TauT family transport system ATP-binding protein</fullName>
    </submittedName>
</protein>
<feature type="domain" description="ABC transporter" evidence="7">
    <location>
        <begin position="6"/>
        <end position="239"/>
    </location>
</feature>
<dbReference type="InterPro" id="IPR017871">
    <property type="entry name" value="ABC_transporter-like_CS"/>
</dbReference>
<evidence type="ECO:0000256" key="6">
    <source>
        <dbReference type="ARBA" id="ARBA00023136"/>
    </source>
</evidence>
<dbReference type="InterPro" id="IPR050166">
    <property type="entry name" value="ABC_transporter_ATP-bind"/>
</dbReference>
<name>A0A7Y9JNT3_9MICO</name>
<proteinExistence type="predicted"/>
<dbReference type="SUPFAM" id="SSF52540">
    <property type="entry name" value="P-loop containing nucleoside triphosphate hydrolases"/>
    <property type="match status" value="1"/>
</dbReference>
<keyword evidence="2" id="KW-1003">Cell membrane</keyword>